<organism evidence="2 3">
    <name type="scientific">Hoylesella shahii DSM 15611 = JCM 12083</name>
    <dbReference type="NCBI Taxonomy" id="1122991"/>
    <lineage>
        <taxon>Bacteria</taxon>
        <taxon>Pseudomonadati</taxon>
        <taxon>Bacteroidota</taxon>
        <taxon>Bacteroidia</taxon>
        <taxon>Bacteroidales</taxon>
        <taxon>Prevotellaceae</taxon>
        <taxon>Hoylesella</taxon>
    </lineage>
</organism>
<evidence type="ECO:0000313" key="3">
    <source>
        <dbReference type="Proteomes" id="UP000248314"/>
    </source>
</evidence>
<dbReference type="InterPro" id="IPR014001">
    <property type="entry name" value="Helicase_ATP-bd"/>
</dbReference>
<dbReference type="InterPro" id="IPR045055">
    <property type="entry name" value="DNA2/NAM7-like"/>
</dbReference>
<dbReference type="SUPFAM" id="SSF52540">
    <property type="entry name" value="P-loop containing nucleoside triphosphate hydrolases"/>
    <property type="match status" value="1"/>
</dbReference>
<gene>
    <name evidence="2" type="ORF">EJ73_00717</name>
</gene>
<dbReference type="CDD" id="cd18808">
    <property type="entry name" value="SF1_C_Upf1"/>
    <property type="match status" value="1"/>
</dbReference>
<dbReference type="InterPro" id="IPR047187">
    <property type="entry name" value="SF1_C_Upf1"/>
</dbReference>
<dbReference type="InterPro" id="IPR041679">
    <property type="entry name" value="DNA2/NAM7-like_C"/>
</dbReference>
<accession>A0A318HY26</accession>
<dbReference type="Pfam" id="PF13087">
    <property type="entry name" value="AAA_12"/>
    <property type="match status" value="1"/>
</dbReference>
<dbReference type="GO" id="GO:0004386">
    <property type="term" value="F:helicase activity"/>
    <property type="evidence" value="ECO:0007669"/>
    <property type="project" value="InterPro"/>
</dbReference>
<dbReference type="AlphaFoldDB" id="A0A318HY26"/>
<dbReference type="Proteomes" id="UP000248314">
    <property type="component" value="Unassembled WGS sequence"/>
</dbReference>
<dbReference type="InterPro" id="IPR041677">
    <property type="entry name" value="DNA2/NAM7_AAA_11"/>
</dbReference>
<evidence type="ECO:0000259" key="1">
    <source>
        <dbReference type="PROSITE" id="PS51192"/>
    </source>
</evidence>
<proteinExistence type="predicted"/>
<dbReference type="PROSITE" id="PS51192">
    <property type="entry name" value="HELICASE_ATP_BIND_1"/>
    <property type="match status" value="1"/>
</dbReference>
<dbReference type="Pfam" id="PF13086">
    <property type="entry name" value="AAA_11"/>
    <property type="match status" value="2"/>
</dbReference>
<comment type="caution">
    <text evidence="2">The sequence shown here is derived from an EMBL/GenBank/DDBJ whole genome shotgun (WGS) entry which is preliminary data.</text>
</comment>
<evidence type="ECO:0000313" key="2">
    <source>
        <dbReference type="EMBL" id="PXX23368.1"/>
    </source>
</evidence>
<dbReference type="PANTHER" id="PTHR10887">
    <property type="entry name" value="DNA2/NAM7 HELICASE FAMILY"/>
    <property type="match status" value="1"/>
</dbReference>
<sequence length="1145" mass="130352">MPPPAMPNPRTYITANELFRRIAHVLSTANEMPEGVNKQLHDTLSLACDGALQDSLQAFGNLFSKVDFLCKQHKIALRDVIAIQQMRRETNRAMPIATQDVPYHCRALSIFVSAVYGEHIPSSLVGRIAPINKPPKEYLHVDFRYLRCIVDQCDDNCIMVKIDHESYEESMTLDLKSDELAYLKPLLHVGMQLNLLDCTKQGNALLPRLVVIEPDFLLDISAIARCFTDYGHHPLAYTVNRMGANANSQAILVGSFAGAALDDIINNDTDYDWRQTFTNTFKERTMEFCTCPDLNVHEPFREVAVNQAKNIEEIVARLFDVNQEGFDRSKALLEPSFVCEELGLQGRVDLMTSDFRLLVEQKSGANYNIQRNQPNEYGSFQKEEHYVQLLLYYGVLRHNFRLSNHQVDIRLLYSKYPLPSGLVVVAYLQRLFHEAIRLRNEIVAQEFGIAQRGFESVIDKLSPDTLNQNQLNSTFFLRYLEPQIEAVTLPLQMLDPLQRAYVCRMLTFTYNEQLLAKVGAQQTQGRSGADLWNMPLAEKRETGNIFTALELKDAQKSNDYNGVDTLTFIVPEQADDFLPNFRRGDMVYLYAYEPQTEPDVRHNILFKGVLVDLAVNQLVVHLNDGLQNDNFLKEAKHFAIEHASSDVGNASAVKAMHAFATANPQRKDLLLGQRAPLYNDQLTLTRSYHHSYDEVLLRIKQARDYYLLVGPPGTGKTSMALRFIVEEQEGNILLMSYTNRAVDEICDMLLSANIPFLRVGNEYSCDERFRPYLLDRLVESDPKLNLIKQRIEACRVFVGTTSTMQSRSNIFALKHFNLAVIDEASQILEPNIVGLLSANTPQPLALCLGLNAANDNMPAIDKFVLIGDHKQLPAVVQQNATQAAVNHPLLNAIGITDCRQSLFERLIHWERSQGRTRFIGTLNRQGRMHPHIARFPNDMFYTHEQIDVVPCAHQKEQQLHYNLPAQDELDNQLKAHRLLFFAAENNENEGASDKANPAEARIVARILGRIHRFYAQDFDANRTVGVIVPYRNQIAMIRRELAKLGIAELDNITIDTVERYQGSQRDVIIYSFTIVHRYQLDFLTANCFEENGKIIDRKLNVALTRARKQMIITGHMPTLCFNRTFKALIDHVRENGLVVEEQGAI</sequence>
<name>A0A318HY26_9BACT</name>
<reference evidence="2 3" key="1">
    <citation type="submission" date="2018-05" db="EMBL/GenBank/DDBJ databases">
        <title>Genomic Encyclopedia of Type Strains, Phase I: the one thousand microbial genomes (KMG-I) project.</title>
        <authorList>
            <person name="Kyrpides N."/>
        </authorList>
    </citation>
    <scope>NUCLEOTIDE SEQUENCE [LARGE SCALE GENOMIC DNA]</scope>
    <source>
        <strain evidence="2 3">DSM 15611</strain>
    </source>
</reference>
<dbReference type="EMBL" id="QJJX01000006">
    <property type="protein sequence ID" value="PXX23368.1"/>
    <property type="molecule type" value="Genomic_DNA"/>
</dbReference>
<feature type="domain" description="Helicase ATP-binding" evidence="1">
    <location>
        <begin position="697"/>
        <end position="858"/>
    </location>
</feature>
<dbReference type="PANTHER" id="PTHR10887:SF495">
    <property type="entry name" value="HELICASE SENATAXIN ISOFORM X1-RELATED"/>
    <property type="match status" value="1"/>
</dbReference>
<dbReference type="InterPro" id="IPR027417">
    <property type="entry name" value="P-loop_NTPase"/>
</dbReference>
<dbReference type="STRING" id="1122991.GCA_000613445_02887"/>
<dbReference type="Gene3D" id="3.40.50.300">
    <property type="entry name" value="P-loop containing nucleotide triphosphate hydrolases"/>
    <property type="match status" value="3"/>
</dbReference>
<keyword evidence="3" id="KW-1185">Reference proteome</keyword>
<protein>
    <submittedName>
        <fullName evidence="2">AAA domain-containing protein</fullName>
    </submittedName>
</protein>